<reference evidence="1" key="1">
    <citation type="submission" date="2024-02" db="EMBL/GenBank/DDBJ databases">
        <authorList>
            <consortium name="ELIXIR-Norway"/>
            <consortium name="Elixir Norway"/>
        </authorList>
    </citation>
    <scope>NUCLEOTIDE SEQUENCE</scope>
</reference>
<dbReference type="Proteomes" id="UP001497444">
    <property type="component" value="Chromosome 6"/>
</dbReference>
<dbReference type="EMBL" id="OZ020101">
    <property type="protein sequence ID" value="CAK9275327.1"/>
    <property type="molecule type" value="Genomic_DNA"/>
</dbReference>
<sequence length="95" mass="10999">MDKLIPMGSTTIHGVVAKVIMGSHYDPSKKVDFTLEQASFFFYLLELTMEDKKLSHVDGRIQAHNMKLLEDKIVDVIPMLQKFQILDHPYEEEYA</sequence>
<evidence type="ECO:0000313" key="1">
    <source>
        <dbReference type="EMBL" id="CAK9275327.1"/>
    </source>
</evidence>
<keyword evidence="2" id="KW-1185">Reference proteome</keyword>
<gene>
    <name evidence="1" type="ORF">CSSPJE1EN1_LOCUS20805</name>
</gene>
<accession>A0ABP0X9H9</accession>
<organism evidence="1 2">
    <name type="scientific">Sphagnum jensenii</name>
    <dbReference type="NCBI Taxonomy" id="128206"/>
    <lineage>
        <taxon>Eukaryota</taxon>
        <taxon>Viridiplantae</taxon>
        <taxon>Streptophyta</taxon>
        <taxon>Embryophyta</taxon>
        <taxon>Bryophyta</taxon>
        <taxon>Sphagnophytina</taxon>
        <taxon>Sphagnopsida</taxon>
        <taxon>Sphagnales</taxon>
        <taxon>Sphagnaceae</taxon>
        <taxon>Sphagnum</taxon>
    </lineage>
</organism>
<protein>
    <recommendedName>
        <fullName evidence="3">LAGLIDADG homing endonuclease</fullName>
    </recommendedName>
</protein>
<proteinExistence type="predicted"/>
<evidence type="ECO:0008006" key="3">
    <source>
        <dbReference type="Google" id="ProtNLM"/>
    </source>
</evidence>
<name>A0ABP0X9H9_9BRYO</name>
<evidence type="ECO:0000313" key="2">
    <source>
        <dbReference type="Proteomes" id="UP001497444"/>
    </source>
</evidence>